<dbReference type="PANTHER" id="PTHR30217">
    <property type="entry name" value="PEPTIDASE U32 FAMILY"/>
    <property type="match status" value="1"/>
</dbReference>
<organism evidence="4">
    <name type="scientific">bioreactor metagenome</name>
    <dbReference type="NCBI Taxonomy" id="1076179"/>
    <lineage>
        <taxon>unclassified sequences</taxon>
        <taxon>metagenomes</taxon>
        <taxon>ecological metagenomes</taxon>
    </lineage>
</organism>
<proteinExistence type="inferred from homology"/>
<evidence type="ECO:0000256" key="1">
    <source>
        <dbReference type="ARBA" id="ARBA00022670"/>
    </source>
</evidence>
<gene>
    <name evidence="4" type="primary">ydcP_4</name>
    <name evidence="4" type="ORF">SDC9_47151</name>
</gene>
<evidence type="ECO:0000256" key="2">
    <source>
        <dbReference type="ARBA" id="ARBA00022801"/>
    </source>
</evidence>
<dbReference type="InterPro" id="IPR009000">
    <property type="entry name" value="Transl_B-barrel_sf"/>
</dbReference>
<dbReference type="Pfam" id="PF01136">
    <property type="entry name" value="Peptidase_U32"/>
    <property type="match status" value="1"/>
</dbReference>
<dbReference type="PANTHER" id="PTHR30217:SF6">
    <property type="entry name" value="TRNA HYDROXYLATION PROTEIN P"/>
    <property type="match status" value="1"/>
</dbReference>
<keyword evidence="1 4" id="KW-0645">Protease</keyword>
<keyword evidence="2 4" id="KW-0378">Hydrolase</keyword>
<protein>
    <submittedName>
        <fullName evidence="4">Putative protease YdcP</fullName>
        <ecNumber evidence="4">3.4.-.-</ecNumber>
    </submittedName>
</protein>
<evidence type="ECO:0000313" key="4">
    <source>
        <dbReference type="EMBL" id="MPM00918.1"/>
    </source>
</evidence>
<evidence type="ECO:0000256" key="3">
    <source>
        <dbReference type="ARBA" id="ARBA00038374"/>
    </source>
</evidence>
<dbReference type="EMBL" id="VSSQ01000761">
    <property type="protein sequence ID" value="MPM00918.1"/>
    <property type="molecule type" value="Genomic_DNA"/>
</dbReference>
<dbReference type="PROSITE" id="PS01276">
    <property type="entry name" value="PEPTIDASE_U32"/>
    <property type="match status" value="1"/>
</dbReference>
<accession>A0A644WBN9</accession>
<dbReference type="EC" id="3.4.-.-" evidence="4"/>
<dbReference type="InterPro" id="IPR001539">
    <property type="entry name" value="Peptidase_U32"/>
</dbReference>
<comment type="caution">
    <text evidence="4">The sequence shown here is derived from an EMBL/GenBank/DDBJ whole genome shotgun (WGS) entry which is preliminary data.</text>
</comment>
<dbReference type="SUPFAM" id="SSF50447">
    <property type="entry name" value="Translation proteins"/>
    <property type="match status" value="1"/>
</dbReference>
<comment type="similarity">
    <text evidence="3">Belongs to the peptidase U32 family.</text>
</comment>
<dbReference type="AlphaFoldDB" id="A0A644WBN9"/>
<dbReference type="GO" id="GO:0008233">
    <property type="term" value="F:peptidase activity"/>
    <property type="evidence" value="ECO:0007669"/>
    <property type="project" value="UniProtKB-KW"/>
</dbReference>
<sequence length="414" mass="46632">MKFEDIEIMSPVGSYESLMGAIQGGANSVYFGVGELNMRSRSANNFTIDDLRNIVAIAQENNLRTYLTLNTIIYNEELDYMRKVVDAAKESNITAIIASDMAVIAYAREKKVEVHLSTQCNVTNTEAVKFYSQFADVIVTAREVSLEKVKQITTFIKENNIKGPSGRLVQIECFVHGALCMAVSGKCYISLDNANKSANKGACLQYCRRPYKVTDIDGGTELVVDNQYIMSPKDLKTIDFLDKVLDAGVRVLKIEGRGRSAEYVKTVTKTYKQAVKAYFDGEFTQENKDKWNKELSKVYNRGFWDGYYLGQTIGEWTEKYGSRATKVKEFIGTITNYFKDINVAEVRLETGELTIGDDIIILGKTTGVYEDTIKEIRVDLLSVEKAVKGDMFSIPTHEIIRRGDKLYKIKDAEI</sequence>
<name>A0A644WBN9_9ZZZZ</name>
<reference evidence="4" key="1">
    <citation type="submission" date="2019-08" db="EMBL/GenBank/DDBJ databases">
        <authorList>
            <person name="Kucharzyk K."/>
            <person name="Murdoch R.W."/>
            <person name="Higgins S."/>
            <person name="Loffler F."/>
        </authorList>
    </citation>
    <scope>NUCLEOTIDE SEQUENCE</scope>
</reference>
<dbReference type="InterPro" id="IPR051454">
    <property type="entry name" value="RNA/ubiquinone_mod_enzymes"/>
</dbReference>
<dbReference type="GO" id="GO:0006508">
    <property type="term" value="P:proteolysis"/>
    <property type="evidence" value="ECO:0007669"/>
    <property type="project" value="UniProtKB-KW"/>
</dbReference>